<keyword evidence="3 6" id="KW-0812">Transmembrane</keyword>
<keyword evidence="4 6" id="KW-1133">Transmembrane helix</keyword>
<feature type="transmembrane region" description="Helical" evidence="6">
    <location>
        <begin position="328"/>
        <end position="347"/>
    </location>
</feature>
<dbReference type="Proteomes" id="UP001589890">
    <property type="component" value="Unassembled WGS sequence"/>
</dbReference>
<feature type="transmembrane region" description="Helical" evidence="6">
    <location>
        <begin position="609"/>
        <end position="636"/>
    </location>
</feature>
<feature type="transmembrane region" description="Helical" evidence="6">
    <location>
        <begin position="402"/>
        <end position="423"/>
    </location>
</feature>
<feature type="transmembrane region" description="Helical" evidence="6">
    <location>
        <begin position="21"/>
        <end position="46"/>
    </location>
</feature>
<feature type="transmembrane region" description="Helical" evidence="6">
    <location>
        <begin position="522"/>
        <end position="548"/>
    </location>
</feature>
<proteinExistence type="predicted"/>
<protein>
    <submittedName>
        <fullName evidence="8">FtsX-like permease family protein</fullName>
    </submittedName>
</protein>
<evidence type="ECO:0000256" key="6">
    <source>
        <dbReference type="SAM" id="Phobius"/>
    </source>
</evidence>
<feature type="transmembrane region" description="Helical" evidence="6">
    <location>
        <begin position="187"/>
        <end position="208"/>
    </location>
</feature>
<dbReference type="Pfam" id="PF02687">
    <property type="entry name" value="FtsX"/>
    <property type="match status" value="1"/>
</dbReference>
<feature type="transmembrane region" description="Helical" evidence="6">
    <location>
        <begin position="573"/>
        <end position="597"/>
    </location>
</feature>
<organism evidence="8 9">
    <name type="scientific">Kribbella deserti</name>
    <dbReference type="NCBI Taxonomy" id="1926257"/>
    <lineage>
        <taxon>Bacteria</taxon>
        <taxon>Bacillati</taxon>
        <taxon>Actinomycetota</taxon>
        <taxon>Actinomycetes</taxon>
        <taxon>Propionibacteriales</taxon>
        <taxon>Kribbellaceae</taxon>
        <taxon>Kribbella</taxon>
    </lineage>
</organism>
<evidence type="ECO:0000256" key="3">
    <source>
        <dbReference type="ARBA" id="ARBA00022692"/>
    </source>
</evidence>
<feature type="transmembrane region" description="Helical" evidence="6">
    <location>
        <begin position="244"/>
        <end position="265"/>
    </location>
</feature>
<evidence type="ECO:0000256" key="1">
    <source>
        <dbReference type="ARBA" id="ARBA00004651"/>
    </source>
</evidence>
<keyword evidence="5 6" id="KW-0472">Membrane</keyword>
<evidence type="ECO:0000256" key="4">
    <source>
        <dbReference type="ARBA" id="ARBA00022989"/>
    </source>
</evidence>
<gene>
    <name evidence="8" type="ORF">ACFFGN_15545</name>
</gene>
<evidence type="ECO:0000259" key="7">
    <source>
        <dbReference type="Pfam" id="PF02687"/>
    </source>
</evidence>
<name>A0ABV6QLV6_9ACTN</name>
<feature type="domain" description="ABC3 transporter permease C-terminal" evidence="7">
    <location>
        <begin position="196"/>
        <end position="306"/>
    </location>
</feature>
<evidence type="ECO:0000313" key="9">
    <source>
        <dbReference type="Proteomes" id="UP001589890"/>
    </source>
</evidence>
<evidence type="ECO:0000313" key="8">
    <source>
        <dbReference type="EMBL" id="MFC0625495.1"/>
    </source>
</evidence>
<reference evidence="8 9" key="1">
    <citation type="submission" date="2024-09" db="EMBL/GenBank/DDBJ databases">
        <authorList>
            <person name="Sun Q."/>
            <person name="Mori K."/>
        </authorList>
    </citation>
    <scope>NUCLEOTIDE SEQUENCE [LARGE SCALE GENOMIC DNA]</scope>
    <source>
        <strain evidence="8 9">CGMCC 1.15906</strain>
    </source>
</reference>
<sequence length="642" mass="66320">MRMWELAIRFVRRPGQGGRAANLAAFGATAVVSLLITFLIAGSLGLVDRSDRIGWRASQADKGDPVVGKVYDVKDVANGTAILRLDLAVTNPSRNAGLQPPPGLPHTPKPGEVWVSPALAKLWRGDLGEQLSKRYHVPKPTGVISDAGLSSPDEQVVIRGVEPLADKESGTDLSTWRGTKMDDRIQILLWLVGFGLALVIFPVLSLVGQAAGVAAKRREHRLAALRLAGATRTQVLRLSAVEQAILAVAGAAVGLIAYTVLSPLIARIPLGGGRWYVSDLTVAPWLVLLVMVLVPVLSVLSAMIGLGRVSITPLGVTRGHTRKAVTPFRLVLLAAGPLLLAVVGGSATALVPIIIGIALGAFAVRIGGPFVLDRVGRILARTANSPSTLLAGRRLADDPKAAFRPVAALVLAGFVSGFLSVVMPFNLKGNGSDNAFEVAVHAPTAKAANELVATRIKDAGLHAQVQPGEAYGDKVQHVLVSFPKAEREQTRTALYDVSPDSVPITGAERDLFEAGMLLDLKIGVLLLLGVVFVTGAASTAAGAVGTALDQAGPAKALRRSGVPLKVIERSARLAAVLPVIVVGLPTIGMGAFCGLLANAGALPLGEGSAGAFLLAGQVIVGLVLVSVAGAAGAPVLRKASAN</sequence>
<keyword evidence="9" id="KW-1185">Reference proteome</keyword>
<comment type="caution">
    <text evidence="8">The sequence shown here is derived from an EMBL/GenBank/DDBJ whole genome shotgun (WGS) entry which is preliminary data.</text>
</comment>
<evidence type="ECO:0000256" key="5">
    <source>
        <dbReference type="ARBA" id="ARBA00023136"/>
    </source>
</evidence>
<dbReference type="EMBL" id="JBHLTC010000018">
    <property type="protein sequence ID" value="MFC0625495.1"/>
    <property type="molecule type" value="Genomic_DNA"/>
</dbReference>
<accession>A0ABV6QLV6</accession>
<comment type="subcellular location">
    <subcellularLocation>
        <location evidence="1">Cell membrane</location>
        <topology evidence="1">Multi-pass membrane protein</topology>
    </subcellularLocation>
</comment>
<feature type="transmembrane region" description="Helical" evidence="6">
    <location>
        <begin position="285"/>
        <end position="307"/>
    </location>
</feature>
<evidence type="ECO:0000256" key="2">
    <source>
        <dbReference type="ARBA" id="ARBA00022475"/>
    </source>
</evidence>
<dbReference type="InterPro" id="IPR003838">
    <property type="entry name" value="ABC3_permease_C"/>
</dbReference>
<keyword evidence="2" id="KW-1003">Cell membrane</keyword>
<feature type="transmembrane region" description="Helical" evidence="6">
    <location>
        <begin position="353"/>
        <end position="372"/>
    </location>
</feature>
<dbReference type="RefSeq" id="WP_380047969.1">
    <property type="nucleotide sequence ID" value="NZ_JBHLTC010000018.1"/>
</dbReference>